<comment type="caution">
    <text evidence="1">The sequence shown here is derived from an EMBL/GenBank/DDBJ whole genome shotgun (WGS) entry which is preliminary data.</text>
</comment>
<keyword evidence="2" id="KW-1185">Reference proteome</keyword>
<protein>
    <submittedName>
        <fullName evidence="1">No similarity</fullName>
    </submittedName>
</protein>
<proteinExistence type="predicted"/>
<dbReference type="RefSeq" id="WP_088260771.1">
    <property type="nucleotide sequence ID" value="NZ_NIDE01000020.1"/>
</dbReference>
<dbReference type="InterPro" id="IPR036457">
    <property type="entry name" value="PPM-type-like_dom_sf"/>
</dbReference>
<dbReference type="SUPFAM" id="SSF81606">
    <property type="entry name" value="PP2C-like"/>
    <property type="match status" value="1"/>
</dbReference>
<gene>
    <name evidence="1" type="ORF">FRUB_10469</name>
</gene>
<sequence length="510" mass="53583">MNAELPPPGCLIVLIALSETMTAEAATTRGDCPAIVAAQFFADELIEALVAAAAGGEWTVPFDVAVLGYQEGDGGAVRLMSLLSGGSPMPHFVPLAKLLANPADERSPGRPRRWTASPECRGATAPAAAALAGVHPLVAAWLAGRYAARPPVVVHCTTGDGLDANYARVARSLGLLSTAGGPVRLAHCGFSTGWPTPTPPDRWSGAVPEPWSTAREVSSPLSQTAGDGSRVPVVSVNEWPIPEIWDLLFTDPTDAVPIGATGVDGESFAVSHTLWAPKKGNGPTEWEDAFAVNPALGIAVVADGASEGIFCRVWAGLLATRIATEGPDFRADGAFVRWVDQCRAAWRQDIGYTTLRWSQQNKVASVGAAATLLGLFFGPPDVTVKRTWRATAVGDACLFHIRGNTLMATFPLAAGDQLGSTPALVRSNPGHEVFPIFASGTCGAGDLFILATDAVAGRLFHEATTGTVVWERYLTLPESEWQAEIDTLRAANEIVNDDCTLVVLRVAPII</sequence>
<dbReference type="Proteomes" id="UP000214646">
    <property type="component" value="Unassembled WGS sequence"/>
</dbReference>
<dbReference type="EMBL" id="NIDE01000020">
    <property type="protein sequence ID" value="OWK34498.1"/>
    <property type="molecule type" value="Genomic_DNA"/>
</dbReference>
<dbReference type="OrthoDB" id="264757at2"/>
<reference evidence="2" key="1">
    <citation type="submission" date="2017-06" db="EMBL/GenBank/DDBJ databases">
        <title>Genome analysis of Fimbriiglobus ruber SP5, the first member of the order Planctomycetales with confirmed chitinolytic capability.</title>
        <authorList>
            <person name="Ravin N.V."/>
            <person name="Rakitin A.L."/>
            <person name="Ivanova A.A."/>
            <person name="Beletsky A.V."/>
            <person name="Kulichevskaya I.S."/>
            <person name="Mardanov A.V."/>
            <person name="Dedysh S.N."/>
        </authorList>
    </citation>
    <scope>NUCLEOTIDE SEQUENCE [LARGE SCALE GENOMIC DNA]</scope>
    <source>
        <strain evidence="2">SP5</strain>
    </source>
</reference>
<dbReference type="AlphaFoldDB" id="A0A225D7H5"/>
<name>A0A225D7H5_9BACT</name>
<accession>A0A225D7H5</accession>
<evidence type="ECO:0000313" key="1">
    <source>
        <dbReference type="EMBL" id="OWK34498.1"/>
    </source>
</evidence>
<evidence type="ECO:0000313" key="2">
    <source>
        <dbReference type="Proteomes" id="UP000214646"/>
    </source>
</evidence>
<organism evidence="1 2">
    <name type="scientific">Fimbriiglobus ruber</name>
    <dbReference type="NCBI Taxonomy" id="1908690"/>
    <lineage>
        <taxon>Bacteria</taxon>
        <taxon>Pseudomonadati</taxon>
        <taxon>Planctomycetota</taxon>
        <taxon>Planctomycetia</taxon>
        <taxon>Gemmatales</taxon>
        <taxon>Gemmataceae</taxon>
        <taxon>Fimbriiglobus</taxon>
    </lineage>
</organism>